<keyword evidence="4" id="KW-0158">Chromosome</keyword>
<dbReference type="GeneID" id="106471230"/>
<evidence type="ECO:0000256" key="1">
    <source>
        <dbReference type="ARBA" id="ARBA00004123"/>
    </source>
</evidence>
<evidence type="ECO:0000313" key="8">
    <source>
        <dbReference type="RefSeq" id="XP_022255563.1"/>
    </source>
</evidence>
<evidence type="ECO:0000256" key="4">
    <source>
        <dbReference type="ARBA" id="ARBA00022454"/>
    </source>
</evidence>
<comment type="subcellular location">
    <subcellularLocation>
        <location evidence="2">Chromosome</location>
    </subcellularLocation>
    <subcellularLocation>
        <location evidence="1">Nucleus</location>
    </subcellularLocation>
</comment>
<reference evidence="8" key="1">
    <citation type="submission" date="2025-08" db="UniProtKB">
        <authorList>
            <consortium name="RefSeq"/>
        </authorList>
    </citation>
    <scope>IDENTIFICATION</scope>
    <source>
        <tissue evidence="8">Muscle</tissue>
    </source>
</reference>
<evidence type="ECO:0000256" key="5">
    <source>
        <dbReference type="ARBA" id="ARBA00023242"/>
    </source>
</evidence>
<keyword evidence="7" id="KW-1185">Reference proteome</keyword>
<dbReference type="RefSeq" id="XP_022255563.1">
    <property type="nucleotide sequence ID" value="XM_022399855.1"/>
</dbReference>
<evidence type="ECO:0000313" key="7">
    <source>
        <dbReference type="Proteomes" id="UP000694941"/>
    </source>
</evidence>
<dbReference type="InterPro" id="IPR057980">
    <property type="entry name" value="TPR_INTS8"/>
</dbReference>
<protein>
    <submittedName>
        <fullName evidence="8">Integrator complex subunit 8-like</fullName>
    </submittedName>
</protein>
<sequence length="649" mass="73575">MCQVEEAKLKGYCQACGITTPIVSTPESLQERLVSSVKEGFKDLVKLLQEDNIKREISLPIRSEIQLEVLKKMGRGPCLIIHYLYPASWLAVPDQCLKPLVTTKQSVNLNAFLRILNELYPGIKTALKKEGILSQLNLQLEDLEPENFPAESVVPASIPEGSLSGVGHLEGELLAARDPNTIITLVSQIQSAPGSRPLCSINYKWELSKSLTNMLKGMPAGLQRDRLYVYVSKATELKGIKLFAEARQLFRLVEEETRTMLPWLSSAVHWELLHLDLTEILETKGNCDFSRQEIIQQTSACVRAYHRDKDTPPRRDLVELCAVTLLNLQEWELLCQIETRRDGTLQFASLLGSICRDLCTNKAGRFSATGFWNGVLPMFGRGGVVYQQKRLSSGAAKDVQRDGILSRSSFMALVQKIKNSLVLTIILSFLTKVYNILKDDCSSEVSLEYGELWPTVIERQDDYSQTPVIECLQATLLYALTAYPNHHYWLKTQGDVLFAQGHYSGALKNYLSAAVVTTDYFSQLLPRGIFDDQLIGKMILCCTKLHCHTQAAVLCQYQEEINYTTAFRALSERYCNDSCDTFYQHIWDVSLLEYLVNQHVRRGDVERRRTLLRLMGNLELNINNNEEIQHEAANIRKGRFLRALAHQYL</sequence>
<gene>
    <name evidence="8" type="primary">LOC106471230</name>
</gene>
<evidence type="ECO:0000259" key="6">
    <source>
        <dbReference type="Pfam" id="PF25756"/>
    </source>
</evidence>
<feature type="domain" description="INTS8 TPR repeats" evidence="6">
    <location>
        <begin position="167"/>
        <end position="648"/>
    </location>
</feature>
<dbReference type="Proteomes" id="UP000694941">
    <property type="component" value="Unplaced"/>
</dbReference>
<name>A0ABM1TI57_LIMPO</name>
<keyword evidence="5" id="KW-0539">Nucleus</keyword>
<evidence type="ECO:0000256" key="3">
    <source>
        <dbReference type="ARBA" id="ARBA00007147"/>
    </source>
</evidence>
<accession>A0ABM1TI57</accession>
<dbReference type="PANTHER" id="PTHR13350:SF1">
    <property type="entry name" value="INTEGRATOR COMPLEX SUBUNIT 8"/>
    <property type="match status" value="1"/>
</dbReference>
<organism evidence="7 8">
    <name type="scientific">Limulus polyphemus</name>
    <name type="common">Atlantic horseshoe crab</name>
    <dbReference type="NCBI Taxonomy" id="6850"/>
    <lineage>
        <taxon>Eukaryota</taxon>
        <taxon>Metazoa</taxon>
        <taxon>Ecdysozoa</taxon>
        <taxon>Arthropoda</taxon>
        <taxon>Chelicerata</taxon>
        <taxon>Merostomata</taxon>
        <taxon>Xiphosura</taxon>
        <taxon>Limulidae</taxon>
        <taxon>Limulus</taxon>
    </lineage>
</organism>
<comment type="similarity">
    <text evidence="3">Belongs to the Integrator subunit 8 family.</text>
</comment>
<dbReference type="PANTHER" id="PTHR13350">
    <property type="entry name" value="INTEGRATOR COMPLEX SUBUNIT 8"/>
    <property type="match status" value="1"/>
</dbReference>
<dbReference type="InterPro" id="IPR038751">
    <property type="entry name" value="INTS8"/>
</dbReference>
<evidence type="ECO:0000256" key="2">
    <source>
        <dbReference type="ARBA" id="ARBA00004286"/>
    </source>
</evidence>
<proteinExistence type="inferred from homology"/>
<dbReference type="Pfam" id="PF25756">
    <property type="entry name" value="TPR_INTS8"/>
    <property type="match status" value="1"/>
</dbReference>